<feature type="domain" description="HTH CENPB-type" evidence="3">
    <location>
        <begin position="233"/>
        <end position="302"/>
    </location>
</feature>
<dbReference type="AlphaFoldDB" id="E4XXQ7"/>
<keyword evidence="5" id="KW-1185">Reference proteome</keyword>
<dbReference type="InParanoid" id="E4XXQ7"/>
<dbReference type="Proteomes" id="UP000001307">
    <property type="component" value="Unassembled WGS sequence"/>
</dbReference>
<dbReference type="GO" id="GO:0003677">
    <property type="term" value="F:DNA binding"/>
    <property type="evidence" value="ECO:0007669"/>
    <property type="project" value="UniProtKB-KW"/>
</dbReference>
<feature type="compositionally biased region" description="Basic and acidic residues" evidence="2">
    <location>
        <begin position="1"/>
        <end position="14"/>
    </location>
</feature>
<evidence type="ECO:0000256" key="1">
    <source>
        <dbReference type="ARBA" id="ARBA00023125"/>
    </source>
</evidence>
<gene>
    <name evidence="4" type="ORF">GSOID_T00007452001</name>
</gene>
<feature type="compositionally biased region" description="Low complexity" evidence="2">
    <location>
        <begin position="575"/>
        <end position="588"/>
    </location>
</feature>
<evidence type="ECO:0000313" key="4">
    <source>
        <dbReference type="EMBL" id="CBY14451.1"/>
    </source>
</evidence>
<accession>E4XXQ7</accession>
<organism evidence="4">
    <name type="scientific">Oikopleura dioica</name>
    <name type="common">Tunicate</name>
    <dbReference type="NCBI Taxonomy" id="34765"/>
    <lineage>
        <taxon>Eukaryota</taxon>
        <taxon>Metazoa</taxon>
        <taxon>Chordata</taxon>
        <taxon>Tunicata</taxon>
        <taxon>Appendicularia</taxon>
        <taxon>Copelata</taxon>
        <taxon>Oikopleuridae</taxon>
        <taxon>Oikopleura</taxon>
    </lineage>
</organism>
<proteinExistence type="predicted"/>
<protein>
    <recommendedName>
        <fullName evidence="3">HTH CENPB-type domain-containing protein</fullName>
    </recommendedName>
</protein>
<feature type="region of interest" description="Disordered" evidence="2">
    <location>
        <begin position="512"/>
        <end position="542"/>
    </location>
</feature>
<dbReference type="InterPro" id="IPR006600">
    <property type="entry name" value="HTH_CenpB_DNA-bd_dom"/>
</dbReference>
<sequence length="866" mass="100070">MKISDADAEVKTERNDDETEQAEEFIEEDESELFQEEENEDDELVFKIVDEYTSGAVTIDELAETYERDVKSIFELLSGANLPDDYSTRKEGNCKVFPLEKQRILIFQVLKCWFDGETAHRYLDTKMILARAVEIRDALKLRALPISEGTIRGFLDVYNIRLSEQTKLPDKSAGKHVLESAVIAWYKQESEQRVISSQMIMDKAFEIVEQKELNYTVTKSLLSTLSKKHGIKLSEQPRLNNYAGVKDKVADWYRSASKTKLISHQKIVEKAREVAKDLGVDRSFNKYWAANFCKSYGFEFNDQNMAQKAKELRAELKEWYEETSMTEVVSYQTLMEAAKTINVRLEAEVDITKGWVSSFVKINDIRLSEQDSLKSVPKVYDRLNDWYEIESQFRELGAKEIQERVLFLADKYGLARDRVHDHFVAGWQRKFNINLLQSPAKLNRIRERDAFDVDVEQWFNKEIVNRMVSTAEVKKFGEQLISEGRYSDILVKDKFWHEQLFKRMGISIASQPHYTRKTPSKRKAEALSPKNEPDSYYSSPPKLEVLDNEYHDEPEDLSMPKTKVQKLLKEDGIHSSSPFSMSPSSSPSLIARVSTPPMSSSNPPWMDEVWEWYSKETKKRILVRSDVHNKGVSLNIGTEISKSWVKNWCRKYKVNFLDQEVFHDIAIIEQKALDWLLKSERPTLGRDDGTRIEDILRKGASERDISDDFITKKYLERLIKRKSVTKPKAFMQKKFGTMTPEDEDESASFSNFFASNFTSTNFTDITETVEHKPAEIVDVKEEINKSPGKKQDNGMDQQSMFVMPMDVDEVHQLESDKKETSSSKDSQLSPSMLKDVLETVKSSGVNLTEEQLLNFIRNGGLQTEVN</sequence>
<evidence type="ECO:0000313" key="5">
    <source>
        <dbReference type="Proteomes" id="UP000001307"/>
    </source>
</evidence>
<name>E4XXQ7_OIKDI</name>
<dbReference type="OrthoDB" id="10312504at2759"/>
<feature type="region of interest" description="Disordered" evidence="2">
    <location>
        <begin position="1"/>
        <end position="39"/>
    </location>
</feature>
<evidence type="ECO:0000256" key="2">
    <source>
        <dbReference type="SAM" id="MobiDB-lite"/>
    </source>
</evidence>
<feature type="region of interest" description="Disordered" evidence="2">
    <location>
        <begin position="812"/>
        <end position="831"/>
    </location>
</feature>
<feature type="compositionally biased region" description="Acidic residues" evidence="2">
    <location>
        <begin position="15"/>
        <end position="39"/>
    </location>
</feature>
<reference evidence="4" key="1">
    <citation type="journal article" date="2010" name="Science">
        <title>Plasticity of animal genome architecture unmasked by rapid evolution of a pelagic tunicate.</title>
        <authorList>
            <person name="Denoeud F."/>
            <person name="Henriet S."/>
            <person name="Mungpakdee S."/>
            <person name="Aury J.M."/>
            <person name="Da Silva C."/>
            <person name="Brinkmann H."/>
            <person name="Mikhaleva J."/>
            <person name="Olsen L.C."/>
            <person name="Jubin C."/>
            <person name="Canestro C."/>
            <person name="Bouquet J.M."/>
            <person name="Danks G."/>
            <person name="Poulain J."/>
            <person name="Campsteijn C."/>
            <person name="Adamski M."/>
            <person name="Cross I."/>
            <person name="Yadetie F."/>
            <person name="Muffato M."/>
            <person name="Louis A."/>
            <person name="Butcher S."/>
            <person name="Tsagkogeorga G."/>
            <person name="Konrad A."/>
            <person name="Singh S."/>
            <person name="Jensen M.F."/>
            <person name="Cong E.H."/>
            <person name="Eikeseth-Otteraa H."/>
            <person name="Noel B."/>
            <person name="Anthouard V."/>
            <person name="Porcel B.M."/>
            <person name="Kachouri-Lafond R."/>
            <person name="Nishino A."/>
            <person name="Ugolini M."/>
            <person name="Chourrout P."/>
            <person name="Nishida H."/>
            <person name="Aasland R."/>
            <person name="Huzurbazar S."/>
            <person name="Westhof E."/>
            <person name="Delsuc F."/>
            <person name="Lehrach H."/>
            <person name="Reinhardt R."/>
            <person name="Weissenbach J."/>
            <person name="Roy S.W."/>
            <person name="Artiguenave F."/>
            <person name="Postlethwait J.H."/>
            <person name="Manak J.R."/>
            <person name="Thompson E.M."/>
            <person name="Jaillon O."/>
            <person name="Du Pasquier L."/>
            <person name="Boudinot P."/>
            <person name="Liberles D.A."/>
            <person name="Volff J.N."/>
            <person name="Philippe H."/>
            <person name="Lenhard B."/>
            <person name="Roest Crollius H."/>
            <person name="Wincker P."/>
            <person name="Chourrout D."/>
        </authorList>
    </citation>
    <scope>NUCLEOTIDE SEQUENCE [LARGE SCALE GENOMIC DNA]</scope>
</reference>
<evidence type="ECO:0000259" key="3">
    <source>
        <dbReference type="PROSITE" id="PS51253"/>
    </source>
</evidence>
<feature type="region of interest" description="Disordered" evidence="2">
    <location>
        <begin position="574"/>
        <end position="598"/>
    </location>
</feature>
<dbReference type="EMBL" id="FN653288">
    <property type="protein sequence ID" value="CBY14451.1"/>
    <property type="molecule type" value="Genomic_DNA"/>
</dbReference>
<dbReference type="PROSITE" id="PS51253">
    <property type="entry name" value="HTH_CENPB"/>
    <property type="match status" value="1"/>
</dbReference>
<keyword evidence="1" id="KW-0238">DNA-binding</keyword>
<feature type="compositionally biased region" description="Basic and acidic residues" evidence="2">
    <location>
        <begin position="812"/>
        <end position="822"/>
    </location>
</feature>